<evidence type="ECO:0000256" key="7">
    <source>
        <dbReference type="ARBA" id="ARBA00022989"/>
    </source>
</evidence>
<evidence type="ECO:0000256" key="4">
    <source>
        <dbReference type="ARBA" id="ARBA00022481"/>
    </source>
</evidence>
<feature type="transmembrane region" description="Helical" evidence="11">
    <location>
        <begin position="12"/>
        <end position="34"/>
    </location>
</feature>
<feature type="domain" description="General secretion pathway GspH" evidence="12">
    <location>
        <begin position="48"/>
        <end position="143"/>
    </location>
</feature>
<keyword evidence="5" id="KW-0997">Cell inner membrane</keyword>
<protein>
    <recommendedName>
        <fullName evidence="2">Type II secretion system protein H</fullName>
    </recommendedName>
    <alternativeName>
        <fullName evidence="10">General secretion pathway protein H</fullName>
    </alternativeName>
</protein>
<keyword evidence="7 11" id="KW-1133">Transmembrane helix</keyword>
<keyword evidence="14" id="KW-1185">Reference proteome</keyword>
<sequence length="159" mass="16712">MCTVGTDSRGFTLLELLVVLVVASLAMGLVGPAFQRLLPGLQLETEGRKVAALLRHARSQAILSGAPVAVSQDAETGGLRLSYREQPYRLPAHLTLSLEGGPGGDSEQTGSAHILFYPQGDSSGGSLSLEGEEGRGQLIEVDWLSGRVLRSAAKADDDE</sequence>
<evidence type="ECO:0000313" key="14">
    <source>
        <dbReference type="Proteomes" id="UP000198706"/>
    </source>
</evidence>
<dbReference type="PROSITE" id="PS00409">
    <property type="entry name" value="PROKAR_NTER_METHYL"/>
    <property type="match status" value="1"/>
</dbReference>
<evidence type="ECO:0000256" key="11">
    <source>
        <dbReference type="SAM" id="Phobius"/>
    </source>
</evidence>
<dbReference type="AlphaFoldDB" id="A0A1G8U236"/>
<evidence type="ECO:0000259" key="12">
    <source>
        <dbReference type="Pfam" id="PF12019"/>
    </source>
</evidence>
<evidence type="ECO:0000313" key="13">
    <source>
        <dbReference type="EMBL" id="SDJ47821.1"/>
    </source>
</evidence>
<keyword evidence="6 11" id="KW-0812">Transmembrane</keyword>
<evidence type="ECO:0000256" key="10">
    <source>
        <dbReference type="ARBA" id="ARBA00030775"/>
    </source>
</evidence>
<evidence type="ECO:0000256" key="1">
    <source>
        <dbReference type="ARBA" id="ARBA00004377"/>
    </source>
</evidence>
<dbReference type="EMBL" id="FNFD01000001">
    <property type="protein sequence ID" value="SDJ47821.1"/>
    <property type="molecule type" value="Genomic_DNA"/>
</dbReference>
<dbReference type="STRING" id="137658.SAMN05216186_101545"/>
<dbReference type="Proteomes" id="UP000198706">
    <property type="component" value="Unassembled WGS sequence"/>
</dbReference>
<gene>
    <name evidence="13" type="ORF">SAMN05216186_101545</name>
</gene>
<dbReference type="GO" id="GO:0015627">
    <property type="term" value="C:type II protein secretion system complex"/>
    <property type="evidence" value="ECO:0007669"/>
    <property type="project" value="InterPro"/>
</dbReference>
<evidence type="ECO:0000256" key="8">
    <source>
        <dbReference type="ARBA" id="ARBA00023136"/>
    </source>
</evidence>
<reference evidence="13 14" key="1">
    <citation type="submission" date="2016-10" db="EMBL/GenBank/DDBJ databases">
        <authorList>
            <person name="de Groot N.N."/>
        </authorList>
    </citation>
    <scope>NUCLEOTIDE SEQUENCE [LARGE SCALE GENOMIC DNA]</scope>
    <source>
        <strain evidence="13 14">JCM 21544</strain>
    </source>
</reference>
<keyword evidence="4" id="KW-0488">Methylation</keyword>
<dbReference type="RefSeq" id="WP_084339674.1">
    <property type="nucleotide sequence ID" value="NZ_FNFD01000001.1"/>
</dbReference>
<dbReference type="GO" id="GO:0005886">
    <property type="term" value="C:plasma membrane"/>
    <property type="evidence" value="ECO:0007669"/>
    <property type="project" value="UniProtKB-SubCell"/>
</dbReference>
<keyword evidence="3" id="KW-1003">Cell membrane</keyword>
<evidence type="ECO:0000256" key="5">
    <source>
        <dbReference type="ARBA" id="ARBA00022519"/>
    </source>
</evidence>
<organism evidence="13 14">
    <name type="scientific">Pseudomonas indica</name>
    <dbReference type="NCBI Taxonomy" id="137658"/>
    <lineage>
        <taxon>Bacteria</taxon>
        <taxon>Pseudomonadati</taxon>
        <taxon>Pseudomonadota</taxon>
        <taxon>Gammaproteobacteria</taxon>
        <taxon>Pseudomonadales</taxon>
        <taxon>Pseudomonadaceae</taxon>
        <taxon>Pseudomonas</taxon>
    </lineage>
</organism>
<evidence type="ECO:0000256" key="9">
    <source>
        <dbReference type="ARBA" id="ARBA00025772"/>
    </source>
</evidence>
<dbReference type="InterPro" id="IPR012902">
    <property type="entry name" value="N_methyl_site"/>
</dbReference>
<proteinExistence type="inferred from homology"/>
<evidence type="ECO:0000256" key="2">
    <source>
        <dbReference type="ARBA" id="ARBA00021549"/>
    </source>
</evidence>
<accession>A0A1G8U236</accession>
<name>A0A1G8U236_9PSED</name>
<dbReference type="NCBIfam" id="TIGR02532">
    <property type="entry name" value="IV_pilin_GFxxxE"/>
    <property type="match status" value="1"/>
</dbReference>
<dbReference type="Pfam" id="PF12019">
    <property type="entry name" value="GspH"/>
    <property type="match status" value="1"/>
</dbReference>
<dbReference type="SUPFAM" id="SSF54523">
    <property type="entry name" value="Pili subunits"/>
    <property type="match status" value="1"/>
</dbReference>
<keyword evidence="8 11" id="KW-0472">Membrane</keyword>
<comment type="subcellular location">
    <subcellularLocation>
        <location evidence="1">Cell inner membrane</location>
        <topology evidence="1">Single-pass membrane protein</topology>
    </subcellularLocation>
</comment>
<dbReference type="Pfam" id="PF07963">
    <property type="entry name" value="N_methyl"/>
    <property type="match status" value="1"/>
</dbReference>
<dbReference type="InterPro" id="IPR045584">
    <property type="entry name" value="Pilin-like"/>
</dbReference>
<comment type="similarity">
    <text evidence="9">Belongs to the GSP H family.</text>
</comment>
<dbReference type="Gene3D" id="3.55.40.10">
    <property type="entry name" value="minor pseudopilin epsh domain"/>
    <property type="match status" value="1"/>
</dbReference>
<evidence type="ECO:0000256" key="3">
    <source>
        <dbReference type="ARBA" id="ARBA00022475"/>
    </source>
</evidence>
<evidence type="ECO:0000256" key="6">
    <source>
        <dbReference type="ARBA" id="ARBA00022692"/>
    </source>
</evidence>
<dbReference type="GO" id="GO:0015628">
    <property type="term" value="P:protein secretion by the type II secretion system"/>
    <property type="evidence" value="ECO:0007669"/>
    <property type="project" value="InterPro"/>
</dbReference>
<dbReference type="InterPro" id="IPR022346">
    <property type="entry name" value="T2SS_GspH"/>
</dbReference>